<dbReference type="GO" id="GO:0005634">
    <property type="term" value="C:nucleus"/>
    <property type="evidence" value="ECO:0007669"/>
    <property type="project" value="UniProtKB-SubCell"/>
</dbReference>
<dbReference type="InterPro" id="IPR006447">
    <property type="entry name" value="Myb_dom_plants"/>
</dbReference>
<organism evidence="9 10">
    <name type="scientific">Cicer arietinum</name>
    <name type="common">Chickpea</name>
    <name type="synonym">Garbanzo</name>
    <dbReference type="NCBI Taxonomy" id="3827"/>
    <lineage>
        <taxon>Eukaryota</taxon>
        <taxon>Viridiplantae</taxon>
        <taxon>Streptophyta</taxon>
        <taxon>Embryophyta</taxon>
        <taxon>Tracheophyta</taxon>
        <taxon>Spermatophyta</taxon>
        <taxon>Magnoliopsida</taxon>
        <taxon>eudicotyledons</taxon>
        <taxon>Gunneridae</taxon>
        <taxon>Pentapetalae</taxon>
        <taxon>rosids</taxon>
        <taxon>fabids</taxon>
        <taxon>Fabales</taxon>
        <taxon>Fabaceae</taxon>
        <taxon>Papilionoideae</taxon>
        <taxon>50 kb inversion clade</taxon>
        <taxon>NPAAA clade</taxon>
        <taxon>Hologalegina</taxon>
        <taxon>IRL clade</taxon>
        <taxon>Cicereae</taxon>
        <taxon>Cicer</taxon>
    </lineage>
</organism>
<dbReference type="InterPro" id="IPR009057">
    <property type="entry name" value="Homeodomain-like_sf"/>
</dbReference>
<evidence type="ECO:0000259" key="7">
    <source>
        <dbReference type="Pfam" id="PF00249"/>
    </source>
</evidence>
<dbReference type="SUPFAM" id="SSF46689">
    <property type="entry name" value="Homeodomain-like"/>
    <property type="match status" value="1"/>
</dbReference>
<feature type="domain" description="MYB-CC type transcription factor LHEQLE-containing" evidence="8">
    <location>
        <begin position="111"/>
        <end position="157"/>
    </location>
</feature>
<dbReference type="Proteomes" id="UP000087171">
    <property type="component" value="Chromosome Ca2"/>
</dbReference>
<dbReference type="GeneID" id="101501127"/>
<dbReference type="InterPro" id="IPR001005">
    <property type="entry name" value="SANT/Myb"/>
</dbReference>
<feature type="domain" description="Myb-like" evidence="7">
    <location>
        <begin position="17"/>
        <end position="68"/>
    </location>
</feature>
<evidence type="ECO:0000313" key="10">
    <source>
        <dbReference type="RefSeq" id="XP_004490073.1"/>
    </source>
</evidence>
<reference evidence="9" key="1">
    <citation type="journal article" date="2013" name="Nat. Biotechnol.">
        <title>Draft genome sequence of chickpea (Cicer arietinum) provides a resource for trait improvement.</title>
        <authorList>
            <person name="Varshney R.K."/>
            <person name="Song C."/>
            <person name="Saxena R.K."/>
            <person name="Azam S."/>
            <person name="Yu S."/>
            <person name="Sharpe A.G."/>
            <person name="Cannon S."/>
            <person name="Baek J."/>
            <person name="Rosen B.D."/>
            <person name="Tar'an B."/>
            <person name="Millan T."/>
            <person name="Zhang X."/>
            <person name="Ramsay L.D."/>
            <person name="Iwata A."/>
            <person name="Wang Y."/>
            <person name="Nelson W."/>
            <person name="Farmer A.D."/>
            <person name="Gaur P.M."/>
            <person name="Soderlund C."/>
            <person name="Penmetsa R.V."/>
            <person name="Xu C."/>
            <person name="Bharti A.K."/>
            <person name="He W."/>
            <person name="Winter P."/>
            <person name="Zhao S."/>
            <person name="Hane J.K."/>
            <person name="Carrasquilla-Garcia N."/>
            <person name="Condie J.A."/>
            <person name="Upadhyaya H.D."/>
            <person name="Luo M.C."/>
            <person name="Thudi M."/>
            <person name="Gowda C.L."/>
            <person name="Singh N.P."/>
            <person name="Lichtenzveig J."/>
            <person name="Gali K.K."/>
            <person name="Rubio J."/>
            <person name="Nadarajan N."/>
            <person name="Dolezel J."/>
            <person name="Bansal K.C."/>
            <person name="Xu X."/>
            <person name="Edwards D."/>
            <person name="Zhang G."/>
            <person name="Kahl G."/>
            <person name="Gil J."/>
            <person name="Singh K.B."/>
            <person name="Datta S.K."/>
            <person name="Jackson S.A."/>
            <person name="Wang J."/>
            <person name="Cook D.R."/>
        </authorList>
    </citation>
    <scope>NUCLEOTIDE SEQUENCE [LARGE SCALE GENOMIC DNA]</scope>
    <source>
        <strain evidence="9">cv. CDC Frontier</strain>
    </source>
</reference>
<dbReference type="OrthoDB" id="551907at2759"/>
<dbReference type="KEGG" id="cam:101501127"/>
<sequence length="352" mass="39924">MKNQSKHFVLSSNAKPRLKWTHDLHQRFIEATNQLGGAEKATPKSLMRLMGIPGLTLYHLKSHLQKYRLGKSQQLEKYSDNKQEDYTETKSFDGHCSREISLGENQINENMHIADALEMQMEVEKKLYEQIEVQKHLQLRIEAQGKYLQSVLSKAHEALSTYNSSSIGIKLKKSELSQLVIMINNACPNSPISEVIENGKLSLNSEERKMDRGTICSLESSLISCESSKRKEEKHSIEGLTNSSTISLELPLMTMQSEEKSVSCLVSESVSVSDNLSNETNERKRNAATESDGNYIEQCSYKKRCGNKMKKEKLSKMFDLNRQCENEMDSTSSKILLDLNCSLIYGNHEDGL</sequence>
<dbReference type="Pfam" id="PF00249">
    <property type="entry name" value="Myb_DNA-binding"/>
    <property type="match status" value="1"/>
</dbReference>
<evidence type="ECO:0000256" key="5">
    <source>
        <dbReference type="ARBA" id="ARBA00023163"/>
    </source>
</evidence>
<dbReference type="GO" id="GO:0003677">
    <property type="term" value="F:DNA binding"/>
    <property type="evidence" value="ECO:0007669"/>
    <property type="project" value="InterPro"/>
</dbReference>
<dbReference type="Gene3D" id="1.10.10.60">
    <property type="entry name" value="Homeodomain-like"/>
    <property type="match status" value="1"/>
</dbReference>
<gene>
    <name evidence="10" type="primary">LOC101501127</name>
</gene>
<evidence type="ECO:0000256" key="4">
    <source>
        <dbReference type="ARBA" id="ARBA00023054"/>
    </source>
</evidence>
<keyword evidence="4" id="KW-0175">Coiled coil</keyword>
<dbReference type="InterPro" id="IPR046955">
    <property type="entry name" value="PHR1-like"/>
</dbReference>
<dbReference type="RefSeq" id="XP_004490073.1">
    <property type="nucleotide sequence ID" value="XM_004490016.3"/>
</dbReference>
<dbReference type="Pfam" id="PF14379">
    <property type="entry name" value="Myb_CC_LHEQLE"/>
    <property type="match status" value="1"/>
</dbReference>
<dbReference type="InterPro" id="IPR025756">
    <property type="entry name" value="Myb_CC_LHEQLE"/>
</dbReference>
<comment type="similarity">
    <text evidence="2">Belongs to the MYB-CC family.</text>
</comment>
<evidence type="ECO:0000256" key="1">
    <source>
        <dbReference type="ARBA" id="ARBA00004123"/>
    </source>
</evidence>
<comment type="subcellular location">
    <subcellularLocation>
        <location evidence="1">Nucleus</location>
    </subcellularLocation>
</comment>
<evidence type="ECO:0000259" key="8">
    <source>
        <dbReference type="Pfam" id="PF14379"/>
    </source>
</evidence>
<evidence type="ECO:0000256" key="3">
    <source>
        <dbReference type="ARBA" id="ARBA00023015"/>
    </source>
</evidence>
<dbReference type="PANTHER" id="PTHR31499:SF66">
    <property type="entry name" value="MYB-LIKE TRANSCRIPTION FACTOR FAMILY PROTEIN"/>
    <property type="match status" value="1"/>
</dbReference>
<evidence type="ECO:0000256" key="6">
    <source>
        <dbReference type="ARBA" id="ARBA00023242"/>
    </source>
</evidence>
<dbReference type="eggNOG" id="ENOG502QT5C">
    <property type="taxonomic scope" value="Eukaryota"/>
</dbReference>
<keyword evidence="3" id="KW-0805">Transcription regulation</keyword>
<keyword evidence="9" id="KW-1185">Reference proteome</keyword>
<keyword evidence="5" id="KW-0804">Transcription</keyword>
<evidence type="ECO:0000313" key="9">
    <source>
        <dbReference type="Proteomes" id="UP000087171"/>
    </source>
</evidence>
<name>A0A1S2XJ11_CICAR</name>
<protein>
    <submittedName>
        <fullName evidence="10">Myb family transcription factor PHL8-like isoform X1</fullName>
    </submittedName>
</protein>
<dbReference type="NCBIfam" id="TIGR01557">
    <property type="entry name" value="myb_SHAQKYF"/>
    <property type="match status" value="1"/>
</dbReference>
<dbReference type="FunFam" id="1.10.10.60:FF:000002">
    <property type="entry name" value="Myb family transcription factor"/>
    <property type="match status" value="1"/>
</dbReference>
<dbReference type="PaxDb" id="3827-XP_004490073.1"/>
<dbReference type="AlphaFoldDB" id="A0A1S2XJ11"/>
<dbReference type="PANTHER" id="PTHR31499">
    <property type="entry name" value="MYB FAMILY TRANSCRIPTION FACTOR PHL11"/>
    <property type="match status" value="1"/>
</dbReference>
<evidence type="ECO:0000256" key="2">
    <source>
        <dbReference type="ARBA" id="ARBA00006783"/>
    </source>
</evidence>
<accession>A0A1S2XJ11</accession>
<reference evidence="10" key="2">
    <citation type="submission" date="2025-08" db="UniProtKB">
        <authorList>
            <consortium name="RefSeq"/>
        </authorList>
    </citation>
    <scope>IDENTIFICATION</scope>
    <source>
        <tissue evidence="10">Etiolated seedlings</tissue>
    </source>
</reference>
<proteinExistence type="inferred from homology"/>
<keyword evidence="6" id="KW-0539">Nucleus</keyword>
<dbReference type="GO" id="GO:0003700">
    <property type="term" value="F:DNA-binding transcription factor activity"/>
    <property type="evidence" value="ECO:0007669"/>
    <property type="project" value="InterPro"/>
</dbReference>